<evidence type="ECO:0000313" key="2">
    <source>
        <dbReference type="EMBL" id="MFD1677499.1"/>
    </source>
</evidence>
<evidence type="ECO:0000256" key="1">
    <source>
        <dbReference type="SAM" id="Phobius"/>
    </source>
</evidence>
<proteinExistence type="predicted"/>
<dbReference type="RefSeq" id="WP_377945389.1">
    <property type="nucleotide sequence ID" value="NZ_JBHUCX010000092.1"/>
</dbReference>
<organism evidence="2 3">
    <name type="scientific">Alicyclobacillus fodiniaquatilis</name>
    <dbReference type="NCBI Taxonomy" id="1661150"/>
    <lineage>
        <taxon>Bacteria</taxon>
        <taxon>Bacillati</taxon>
        <taxon>Bacillota</taxon>
        <taxon>Bacilli</taxon>
        <taxon>Bacillales</taxon>
        <taxon>Alicyclobacillaceae</taxon>
        <taxon>Alicyclobacillus</taxon>
    </lineage>
</organism>
<keyword evidence="1" id="KW-0472">Membrane</keyword>
<dbReference type="EMBL" id="JBHUCX010000092">
    <property type="protein sequence ID" value="MFD1677499.1"/>
    <property type="molecule type" value="Genomic_DNA"/>
</dbReference>
<feature type="transmembrane region" description="Helical" evidence="1">
    <location>
        <begin position="94"/>
        <end position="111"/>
    </location>
</feature>
<protein>
    <recommendedName>
        <fullName evidence="4">DUF1453 domain-containing protein</fullName>
    </recommendedName>
</protein>
<reference evidence="3" key="1">
    <citation type="journal article" date="2019" name="Int. J. Syst. Evol. Microbiol.">
        <title>The Global Catalogue of Microorganisms (GCM) 10K type strain sequencing project: providing services to taxonomists for standard genome sequencing and annotation.</title>
        <authorList>
            <consortium name="The Broad Institute Genomics Platform"/>
            <consortium name="The Broad Institute Genome Sequencing Center for Infectious Disease"/>
            <person name="Wu L."/>
            <person name="Ma J."/>
        </authorList>
    </citation>
    <scope>NUCLEOTIDE SEQUENCE [LARGE SCALE GENOMIC DNA]</scope>
    <source>
        <strain evidence="3">CGMCC 1.12286</strain>
    </source>
</reference>
<comment type="caution">
    <text evidence="2">The sequence shown here is derived from an EMBL/GenBank/DDBJ whole genome shotgun (WGS) entry which is preliminary data.</text>
</comment>
<name>A0ABW4JNM5_9BACL</name>
<gene>
    <name evidence="2" type="ORF">ACFSB2_22825</name>
</gene>
<accession>A0ABW4JNM5</accession>
<evidence type="ECO:0008006" key="4">
    <source>
        <dbReference type="Google" id="ProtNLM"/>
    </source>
</evidence>
<keyword evidence="1" id="KW-1133">Transmembrane helix</keyword>
<feature type="transmembrane region" description="Helical" evidence="1">
    <location>
        <begin position="117"/>
        <end position="139"/>
    </location>
</feature>
<keyword evidence="3" id="KW-1185">Reference proteome</keyword>
<keyword evidence="1" id="KW-0812">Transmembrane</keyword>
<feature type="transmembrane region" description="Helical" evidence="1">
    <location>
        <begin position="53"/>
        <end position="74"/>
    </location>
</feature>
<evidence type="ECO:0000313" key="3">
    <source>
        <dbReference type="Proteomes" id="UP001597079"/>
    </source>
</evidence>
<sequence>MGTSTILIDSVILLLILWRQSMTRPIRSTVLPIILIVLGFVEFMAYAKQNPLSPIEIILFIVSLAGPAAGIGYWRGSVAIRLWLDGTTIMQRGTWLNILLWLFALGLHLAIDMADSGQVASVSLLLYFGVSLGAQRLAVRQRAKRLFPAHV</sequence>
<dbReference type="Proteomes" id="UP001597079">
    <property type="component" value="Unassembled WGS sequence"/>
</dbReference>
<feature type="transmembrane region" description="Helical" evidence="1">
    <location>
        <begin position="29"/>
        <end position="47"/>
    </location>
</feature>